<evidence type="ECO:0000256" key="8">
    <source>
        <dbReference type="SAM" id="Coils"/>
    </source>
</evidence>
<dbReference type="Pfam" id="PF01368">
    <property type="entry name" value="DHH"/>
    <property type="match status" value="1"/>
</dbReference>
<evidence type="ECO:0000313" key="13">
    <source>
        <dbReference type="Proteomes" id="UP000236488"/>
    </source>
</evidence>
<dbReference type="Pfam" id="PF00270">
    <property type="entry name" value="DEAD"/>
    <property type="match status" value="1"/>
</dbReference>
<evidence type="ECO:0000259" key="10">
    <source>
        <dbReference type="PROSITE" id="PS51192"/>
    </source>
</evidence>
<dbReference type="InterPro" id="IPR014001">
    <property type="entry name" value="Helicase_ATP-bd"/>
</dbReference>
<dbReference type="SUPFAM" id="SSF52540">
    <property type="entry name" value="P-loop containing nucleoside triphosphate hydrolases"/>
    <property type="match status" value="1"/>
</dbReference>
<feature type="region of interest" description="Disordered" evidence="9">
    <location>
        <begin position="1162"/>
        <end position="1184"/>
    </location>
</feature>
<evidence type="ECO:0000313" key="12">
    <source>
        <dbReference type="EMBL" id="PNV65000.1"/>
    </source>
</evidence>
<gene>
    <name evidence="12" type="primary">recJ</name>
    <name evidence="12" type="ORF">C2L80_08940</name>
</gene>
<keyword evidence="7" id="KW-0067">ATP-binding</keyword>
<feature type="domain" description="Helicase ATP-binding" evidence="10">
    <location>
        <begin position="649"/>
        <end position="885"/>
    </location>
</feature>
<dbReference type="Gene3D" id="3.10.310.30">
    <property type="match status" value="1"/>
</dbReference>
<comment type="similarity">
    <text evidence="1">Belongs to the RecJ family.</text>
</comment>
<dbReference type="GO" id="GO:0006310">
    <property type="term" value="P:DNA recombination"/>
    <property type="evidence" value="ECO:0007669"/>
    <property type="project" value="InterPro"/>
</dbReference>
<dbReference type="NCBIfam" id="TIGR00644">
    <property type="entry name" value="recJ"/>
    <property type="match status" value="1"/>
</dbReference>
<dbReference type="InterPro" id="IPR004610">
    <property type="entry name" value="RecJ"/>
</dbReference>
<evidence type="ECO:0000256" key="1">
    <source>
        <dbReference type="ARBA" id="ARBA00005915"/>
    </source>
</evidence>
<dbReference type="PROSITE" id="PS51192">
    <property type="entry name" value="HELICASE_ATP_BIND_1"/>
    <property type="match status" value="1"/>
</dbReference>
<dbReference type="RefSeq" id="WP_087195427.1">
    <property type="nucleotide sequence ID" value="NZ_PPEL01000054.1"/>
</dbReference>
<dbReference type="AlphaFoldDB" id="A0A2K2U488"/>
<keyword evidence="8" id="KW-0175">Coiled coil</keyword>
<dbReference type="Pfam" id="PF02272">
    <property type="entry name" value="DHHA1"/>
    <property type="match status" value="1"/>
</dbReference>
<dbReference type="InterPro" id="IPR011545">
    <property type="entry name" value="DEAD/DEAH_box_helicase_dom"/>
</dbReference>
<protein>
    <recommendedName>
        <fullName evidence="2">Single-stranded-DNA-specific exonuclease RecJ</fullName>
    </recommendedName>
</protein>
<name>A0A2K2U488_9ACTN</name>
<dbReference type="PANTHER" id="PTHR30255">
    <property type="entry name" value="SINGLE-STRANDED-DNA-SPECIFIC EXONUCLEASE RECJ"/>
    <property type="match status" value="1"/>
</dbReference>
<dbReference type="Pfam" id="PF17768">
    <property type="entry name" value="RecJ_OB"/>
    <property type="match status" value="1"/>
</dbReference>
<evidence type="ECO:0000256" key="3">
    <source>
        <dbReference type="ARBA" id="ARBA00022722"/>
    </source>
</evidence>
<evidence type="ECO:0000256" key="2">
    <source>
        <dbReference type="ARBA" id="ARBA00019841"/>
    </source>
</evidence>
<dbReference type="InterPro" id="IPR041122">
    <property type="entry name" value="RecJ_OB"/>
</dbReference>
<dbReference type="GO" id="GO:0008409">
    <property type="term" value="F:5'-3' exonuclease activity"/>
    <property type="evidence" value="ECO:0007669"/>
    <property type="project" value="InterPro"/>
</dbReference>
<dbReference type="Proteomes" id="UP000236488">
    <property type="component" value="Unassembled WGS sequence"/>
</dbReference>
<dbReference type="Gene3D" id="3.40.50.300">
    <property type="entry name" value="P-loop containing nucleotide triphosphate hydrolases"/>
    <property type="match status" value="2"/>
</dbReference>
<feature type="domain" description="Helicase C-terminal" evidence="11">
    <location>
        <begin position="904"/>
        <end position="1057"/>
    </location>
</feature>
<dbReference type="EMBL" id="PPEL01000054">
    <property type="protein sequence ID" value="PNV65000.1"/>
    <property type="molecule type" value="Genomic_DNA"/>
</dbReference>
<dbReference type="Pfam" id="PF00271">
    <property type="entry name" value="Helicase_C"/>
    <property type="match status" value="1"/>
</dbReference>
<feature type="coiled-coil region" evidence="8">
    <location>
        <begin position="309"/>
        <end position="339"/>
    </location>
</feature>
<dbReference type="InterPro" id="IPR038763">
    <property type="entry name" value="DHH_sf"/>
</dbReference>
<keyword evidence="5" id="KW-0378">Hydrolase</keyword>
<evidence type="ECO:0000256" key="5">
    <source>
        <dbReference type="ARBA" id="ARBA00022801"/>
    </source>
</evidence>
<evidence type="ECO:0000256" key="7">
    <source>
        <dbReference type="ARBA" id="ARBA00022840"/>
    </source>
</evidence>
<dbReference type="InterPro" id="IPR051673">
    <property type="entry name" value="SSDNA_exonuclease_RecJ"/>
</dbReference>
<dbReference type="InterPro" id="IPR001667">
    <property type="entry name" value="DDH_dom"/>
</dbReference>
<dbReference type="PANTHER" id="PTHR30255:SF2">
    <property type="entry name" value="SINGLE-STRANDED-DNA-SPECIFIC EXONUCLEASE RECJ"/>
    <property type="match status" value="1"/>
</dbReference>
<keyword evidence="6 12" id="KW-0269">Exonuclease</keyword>
<evidence type="ECO:0000256" key="4">
    <source>
        <dbReference type="ARBA" id="ARBA00022741"/>
    </source>
</evidence>
<dbReference type="SUPFAM" id="SSF64182">
    <property type="entry name" value="DHH phosphoesterases"/>
    <property type="match status" value="1"/>
</dbReference>
<comment type="caution">
    <text evidence="12">The sequence shown here is derived from an EMBL/GenBank/DDBJ whole genome shotgun (WGS) entry which is preliminary data.</text>
</comment>
<keyword evidence="4" id="KW-0547">Nucleotide-binding</keyword>
<keyword evidence="3" id="KW-0540">Nuclease</keyword>
<keyword evidence="13" id="KW-1185">Reference proteome</keyword>
<dbReference type="SMART" id="SM00487">
    <property type="entry name" value="DEXDc"/>
    <property type="match status" value="1"/>
</dbReference>
<dbReference type="PROSITE" id="PS51194">
    <property type="entry name" value="HELICASE_CTER"/>
    <property type="match status" value="1"/>
</dbReference>
<dbReference type="SMART" id="SM00490">
    <property type="entry name" value="HELICc"/>
    <property type="match status" value="1"/>
</dbReference>
<organism evidence="12 13">
    <name type="scientific">Rubneribacter badeniensis</name>
    <dbReference type="NCBI Taxonomy" id="2070688"/>
    <lineage>
        <taxon>Bacteria</taxon>
        <taxon>Bacillati</taxon>
        <taxon>Actinomycetota</taxon>
        <taxon>Coriobacteriia</taxon>
        <taxon>Eggerthellales</taxon>
        <taxon>Eggerthellaceae</taxon>
        <taxon>Rubneribacter</taxon>
    </lineage>
</organism>
<feature type="compositionally biased region" description="Basic and acidic residues" evidence="9">
    <location>
        <begin position="1172"/>
        <end position="1184"/>
    </location>
</feature>
<accession>A0A2K2U488</accession>
<evidence type="ECO:0000256" key="9">
    <source>
        <dbReference type="SAM" id="MobiDB-lite"/>
    </source>
</evidence>
<dbReference type="GO" id="GO:0003676">
    <property type="term" value="F:nucleic acid binding"/>
    <property type="evidence" value="ECO:0007669"/>
    <property type="project" value="InterPro"/>
</dbReference>
<dbReference type="InterPro" id="IPR003156">
    <property type="entry name" value="DHHA1_dom"/>
</dbReference>
<dbReference type="Gene3D" id="3.90.1640.30">
    <property type="match status" value="1"/>
</dbReference>
<sequence length="1184" mass="126592">MSARFNIKAADPEAVARLERALGLPRFVAATLVARGIADAAEARRFLSPSLDRDWLDPYAIPGLSEVADALEAAVKRDDHILVFGDFDLDGISATAVLTRGLRALGAKATPFIPLRFEEGYALSEAAFARARALGPDFIVTVDCGIACKDEAAAIVEAGLGLAITDHHEPADLVPEGVPVADPKCDPACESSILAGVGVALKLVQVLGGRLGKPHLWRDYTDLATLGTVADLMPMRGENRALVACGIARMNAAPRPCIAALLATSGAADKPVSATNLSFSVIPRLNAAGRMGDAQLALDLLMTDDLAEAQRLASQLEAVNDQRRAIEAELSEIAKAQAAEVYHGQRALVVAGEGWHEGVKGIVASRLVNAYGVPSLLFTIDGEEARGSGRSVGQVNLFKAVESASDLLTRFGGHEAAVGVTLPAENLPEFERRLASFLDDLPEGAFHPLVNIDACVGLDELTLDSVAQLERLAPFGQEHPVPVYLARDVTLANCRAVGAEKNHFSCALSDGRSTVSGIMFHCSDIEALMSTDSVVNAAFEVQIDEWRGRRSVKAMLQSLAPARTCGALEACLNPESLTFVADLYATSDAELVADAPHRPEDVEAYEAARAANRKEWERRATADPGALEREVVRAIIGDRSLHDAQREVLDHLRAGRSVLGIMATGRGKSLTFQVHAAVRALACHEASLFVYPLRALIADQAFHLREALDRFGIGVVVLTGESTPEERRQGFAGLSDGTFDIALTTPEFLAWHAEEFASTGRVRFVVVDEAHHVGLARAGQRVAYATIGSAIARLSAPSDTSSASALASASPCLAPAEGKGVSEAFACEEGRCDAVSRSGRQTGDHALSGGSLAACASLAVLALTATAGDDVADAIRRELPVDVCVCDPASRPNLKVDDRRNLKNRDDYLANLVACGEKAVVYVNSRERSVAVARALRKRVPQMAPLIGFYNAGLSRAERKRIEELFRTDALKVLVATSAFGEGVDIPNIRHVVLYHLPFNEIEFNQMSGRAGRDGRPAGIHLLFGRADAGINEHILRDMTPDHDCLAQVYRTLRALQRRSAEPFFTLSDAELADAASTDAFPVSPASAACGVAVFRELGLVETHTAYGADGMARSIHVKETQGKVELTDSVRYREGLGEREIFHAFRDWAMKSDSGTLEARVSRPILPAEARGAERGRNDERGR</sequence>
<reference evidence="12 13" key="1">
    <citation type="journal article" date="2018" name="Int. J. Syst. Evol. Microbiol.">
        <title>Rubneribacter badeniensis gen. nov., sp. nov. and Enteroscipio rubneri gen. nov., sp. nov., new members of the Eggerthellaceae isolated from human faeces.</title>
        <authorList>
            <person name="Danylec N."/>
            <person name="Gobl A."/>
            <person name="Stoll D.A."/>
            <person name="Hetzer B."/>
            <person name="Kulling S.E."/>
            <person name="Huch M."/>
        </authorList>
    </citation>
    <scope>NUCLEOTIDE SEQUENCE [LARGE SCALE GENOMIC DNA]</scope>
    <source>
        <strain evidence="12 13">ResAG-85</strain>
    </source>
</reference>
<dbReference type="GO" id="GO:0005524">
    <property type="term" value="F:ATP binding"/>
    <property type="evidence" value="ECO:0007669"/>
    <property type="project" value="UniProtKB-KW"/>
</dbReference>
<dbReference type="InterPro" id="IPR001650">
    <property type="entry name" value="Helicase_C-like"/>
</dbReference>
<evidence type="ECO:0000256" key="6">
    <source>
        <dbReference type="ARBA" id="ARBA00022839"/>
    </source>
</evidence>
<proteinExistence type="inferred from homology"/>
<dbReference type="GO" id="GO:0006281">
    <property type="term" value="P:DNA repair"/>
    <property type="evidence" value="ECO:0007669"/>
    <property type="project" value="InterPro"/>
</dbReference>
<dbReference type="InterPro" id="IPR027417">
    <property type="entry name" value="P-loop_NTPase"/>
</dbReference>
<evidence type="ECO:0000259" key="11">
    <source>
        <dbReference type="PROSITE" id="PS51194"/>
    </source>
</evidence>